<name>A0AA38U6E0_9ASTR</name>
<dbReference type="PANTHER" id="PTHR33116:SF78">
    <property type="entry name" value="OS12G0587133 PROTEIN"/>
    <property type="match status" value="1"/>
</dbReference>
<organism evidence="1 2">
    <name type="scientific">Centaurea solstitialis</name>
    <name type="common">yellow star-thistle</name>
    <dbReference type="NCBI Taxonomy" id="347529"/>
    <lineage>
        <taxon>Eukaryota</taxon>
        <taxon>Viridiplantae</taxon>
        <taxon>Streptophyta</taxon>
        <taxon>Embryophyta</taxon>
        <taxon>Tracheophyta</taxon>
        <taxon>Spermatophyta</taxon>
        <taxon>Magnoliopsida</taxon>
        <taxon>eudicotyledons</taxon>
        <taxon>Gunneridae</taxon>
        <taxon>Pentapetalae</taxon>
        <taxon>asterids</taxon>
        <taxon>campanulids</taxon>
        <taxon>Asterales</taxon>
        <taxon>Asteraceae</taxon>
        <taxon>Carduoideae</taxon>
        <taxon>Cardueae</taxon>
        <taxon>Centaureinae</taxon>
        <taxon>Centaurea</taxon>
    </lineage>
</organism>
<dbReference type="EMBL" id="JARYMX010000001">
    <property type="protein sequence ID" value="KAJ9566956.1"/>
    <property type="molecule type" value="Genomic_DNA"/>
</dbReference>
<gene>
    <name evidence="1" type="ORF">OSB04_002922</name>
</gene>
<proteinExistence type="predicted"/>
<protein>
    <recommendedName>
        <fullName evidence="3">Reverse transcriptase domain-containing protein</fullName>
    </recommendedName>
</protein>
<dbReference type="Proteomes" id="UP001172457">
    <property type="component" value="Chromosome 1"/>
</dbReference>
<dbReference type="PANTHER" id="PTHR33116">
    <property type="entry name" value="REVERSE TRANSCRIPTASE ZINC-BINDING DOMAIN-CONTAINING PROTEIN-RELATED-RELATED"/>
    <property type="match status" value="1"/>
</dbReference>
<evidence type="ECO:0008006" key="3">
    <source>
        <dbReference type="Google" id="ProtNLM"/>
    </source>
</evidence>
<reference evidence="1" key="1">
    <citation type="submission" date="2023-03" db="EMBL/GenBank/DDBJ databases">
        <title>Chromosome-scale reference genome and RAD-based genetic map of yellow starthistle (Centaurea solstitialis) reveal putative structural variation and QTLs associated with invader traits.</title>
        <authorList>
            <person name="Reatini B."/>
            <person name="Cang F.A."/>
            <person name="Jiang Q."/>
            <person name="Mckibben M.T.W."/>
            <person name="Barker M.S."/>
            <person name="Rieseberg L.H."/>
            <person name="Dlugosch K.M."/>
        </authorList>
    </citation>
    <scope>NUCLEOTIDE SEQUENCE</scope>
    <source>
        <strain evidence="1">CAN-66</strain>
        <tissue evidence="1">Leaf</tissue>
    </source>
</reference>
<comment type="caution">
    <text evidence="1">The sequence shown here is derived from an EMBL/GenBank/DDBJ whole genome shotgun (WGS) entry which is preliminary data.</text>
</comment>
<sequence length="455" mass="51499">MYNFGVINWIRACLESSKVSILVNGSPTSEIKVSKGLRQGDPISPFLFLIIAETLNVVMKEAIRKGKLEGIEGGRDRRCYYHIYNMLMIPCSLVSAKGWAESIGCDLEDLPFKYLGLPIGSRMSLVESWKGVTEKLSSKLAEWKAKLLSSGGRLTLVRSVLSNIPLYSFSLFRALKSVLNILERVRREFFLGWWGGRKKRDKSGGLQIGFLAGANLSLLCKWWWRFVKEDKALWVRVIKGIYNKDGGMKDQRVVSKQGGSWGGIIKIVGKKLGNGETFNFWLDRWLGPFRLCDEFNRLFKLEVSKEATLRERGKFEGKREIRERETGELDMLVGRLGNMKSRTEIREVLYHLEVGLHSLMCPRCKGEVETIDHALVSCVEVKELWKQVFEWWGCGVVNINSVEELMSYQEISWGSESRVRFPIPPSGEGVGCPTSAAAHRYEGSGDAQRIPLLGS</sequence>
<keyword evidence="2" id="KW-1185">Reference proteome</keyword>
<dbReference type="AlphaFoldDB" id="A0AA38U6E0"/>
<evidence type="ECO:0000313" key="1">
    <source>
        <dbReference type="EMBL" id="KAJ9566956.1"/>
    </source>
</evidence>
<accession>A0AA38U6E0</accession>
<evidence type="ECO:0000313" key="2">
    <source>
        <dbReference type="Proteomes" id="UP001172457"/>
    </source>
</evidence>